<keyword evidence="6" id="KW-0067">ATP-binding</keyword>
<dbReference type="AlphaFoldDB" id="A0A0F9JNX7"/>
<dbReference type="SUPFAM" id="SSF51984">
    <property type="entry name" value="MurCD N-terminal domain"/>
    <property type="match status" value="1"/>
</dbReference>
<dbReference type="InterPro" id="IPR013221">
    <property type="entry name" value="Mur_ligase_cen"/>
</dbReference>
<dbReference type="InterPro" id="IPR036615">
    <property type="entry name" value="Mur_ligase_C_dom_sf"/>
</dbReference>
<feature type="domain" description="Mur ligase central" evidence="8">
    <location>
        <begin position="122"/>
        <end position="293"/>
    </location>
</feature>
<evidence type="ECO:0000313" key="9">
    <source>
        <dbReference type="EMBL" id="KKM00658.1"/>
    </source>
</evidence>
<keyword evidence="3" id="KW-0963">Cytoplasm</keyword>
<dbReference type="SUPFAM" id="SSF53244">
    <property type="entry name" value="MurD-like peptide ligases, peptide-binding domain"/>
    <property type="match status" value="1"/>
</dbReference>
<feature type="domain" description="Mur ligase C-terminal" evidence="7">
    <location>
        <begin position="316"/>
        <end position="429"/>
    </location>
</feature>
<comment type="pathway">
    <text evidence="2">Cell wall biogenesis; peptidoglycan biosynthesis.</text>
</comment>
<dbReference type="NCBIfam" id="TIGR01087">
    <property type="entry name" value="murD"/>
    <property type="match status" value="1"/>
</dbReference>
<evidence type="ECO:0000256" key="1">
    <source>
        <dbReference type="ARBA" id="ARBA00004496"/>
    </source>
</evidence>
<evidence type="ECO:0000256" key="2">
    <source>
        <dbReference type="ARBA" id="ARBA00004752"/>
    </source>
</evidence>
<dbReference type="InterPro" id="IPR004101">
    <property type="entry name" value="Mur_ligase_C"/>
</dbReference>
<dbReference type="Pfam" id="PF02875">
    <property type="entry name" value="Mur_ligase_C"/>
    <property type="match status" value="1"/>
</dbReference>
<dbReference type="InterPro" id="IPR036565">
    <property type="entry name" value="Mur-like_cat_sf"/>
</dbReference>
<sequence>MKPRPNLPPGPYLVVGLARSGAAAALALRRADPAAPVVACDRGAPPEAETEGTRLGEAGVEVHLNTDGTELLSRPELMRTLVKSPGVPPGAAVVREAKAHGVTVVGELEIGWRLVPNEFLAVTGTNGKTTTTELIGAVYEEAGRSVAVAGNVGTAVSALAGEIDEGTTVVCEASSFQLEDAAAFAPETAVFLNFSEDHLDRHPSAREYLDAKLRLFSHQAASDVAVLNSAEPVLAQGDVGGSARRVWFGEGPQCDLRLQGNLLSWQGGSLLDISELQVRGAHNVNNVMAAAAATLARGIEPDAVRSALREFRGIEHRLEEVGEAGGILYVNDSKATNVSSALAALRAFAGGVHAILGGSLKDAGFATLAPVVGDHCRACYLIGEAAEQLAADLEPSGVELVRSGDLERAFREASTRARSGDTVLLTPACASFDQYGDYEERGEHFRALFGELEGRS</sequence>
<dbReference type="InterPro" id="IPR005762">
    <property type="entry name" value="MurD"/>
</dbReference>
<dbReference type="GO" id="GO:0009252">
    <property type="term" value="P:peptidoglycan biosynthetic process"/>
    <property type="evidence" value="ECO:0007669"/>
    <property type="project" value="UniProtKB-UniPathway"/>
</dbReference>
<dbReference type="GO" id="GO:0005524">
    <property type="term" value="F:ATP binding"/>
    <property type="evidence" value="ECO:0007669"/>
    <property type="project" value="UniProtKB-KW"/>
</dbReference>
<dbReference type="PANTHER" id="PTHR43692">
    <property type="entry name" value="UDP-N-ACETYLMURAMOYLALANINE--D-GLUTAMATE LIGASE"/>
    <property type="match status" value="1"/>
</dbReference>
<dbReference type="Pfam" id="PF08245">
    <property type="entry name" value="Mur_ligase_M"/>
    <property type="match status" value="1"/>
</dbReference>
<dbReference type="EMBL" id="LAZR01017382">
    <property type="protein sequence ID" value="KKM00658.1"/>
    <property type="molecule type" value="Genomic_DNA"/>
</dbReference>
<keyword evidence="5" id="KW-0547">Nucleotide-binding</keyword>
<protein>
    <submittedName>
        <fullName evidence="9">Uncharacterized protein</fullName>
    </submittedName>
</protein>
<reference evidence="9" key="1">
    <citation type="journal article" date="2015" name="Nature">
        <title>Complex archaea that bridge the gap between prokaryotes and eukaryotes.</title>
        <authorList>
            <person name="Spang A."/>
            <person name="Saw J.H."/>
            <person name="Jorgensen S.L."/>
            <person name="Zaremba-Niedzwiedzka K."/>
            <person name="Martijn J."/>
            <person name="Lind A.E."/>
            <person name="van Eijk R."/>
            <person name="Schleper C."/>
            <person name="Guy L."/>
            <person name="Ettema T.J."/>
        </authorList>
    </citation>
    <scope>NUCLEOTIDE SEQUENCE</scope>
</reference>
<dbReference type="Gene3D" id="3.40.1190.10">
    <property type="entry name" value="Mur-like, catalytic domain"/>
    <property type="match status" value="1"/>
</dbReference>
<evidence type="ECO:0000256" key="3">
    <source>
        <dbReference type="ARBA" id="ARBA00022490"/>
    </source>
</evidence>
<keyword evidence="4" id="KW-0436">Ligase</keyword>
<dbReference type="GO" id="GO:0008764">
    <property type="term" value="F:UDP-N-acetylmuramoylalanine-D-glutamate ligase activity"/>
    <property type="evidence" value="ECO:0007669"/>
    <property type="project" value="UniProtKB-EC"/>
</dbReference>
<dbReference type="GO" id="GO:0008360">
    <property type="term" value="P:regulation of cell shape"/>
    <property type="evidence" value="ECO:0007669"/>
    <property type="project" value="InterPro"/>
</dbReference>
<evidence type="ECO:0000256" key="4">
    <source>
        <dbReference type="ARBA" id="ARBA00022598"/>
    </source>
</evidence>
<dbReference type="SUPFAM" id="SSF53623">
    <property type="entry name" value="MurD-like peptide ligases, catalytic domain"/>
    <property type="match status" value="1"/>
</dbReference>
<accession>A0A0F9JNX7</accession>
<evidence type="ECO:0000256" key="6">
    <source>
        <dbReference type="ARBA" id="ARBA00022840"/>
    </source>
</evidence>
<dbReference type="HAMAP" id="MF_00639">
    <property type="entry name" value="MurD"/>
    <property type="match status" value="1"/>
</dbReference>
<dbReference type="GO" id="GO:0005737">
    <property type="term" value="C:cytoplasm"/>
    <property type="evidence" value="ECO:0007669"/>
    <property type="project" value="UniProtKB-SubCell"/>
</dbReference>
<organism evidence="9">
    <name type="scientific">marine sediment metagenome</name>
    <dbReference type="NCBI Taxonomy" id="412755"/>
    <lineage>
        <taxon>unclassified sequences</taxon>
        <taxon>metagenomes</taxon>
        <taxon>ecological metagenomes</taxon>
    </lineage>
</organism>
<dbReference type="UniPathway" id="UPA00219"/>
<dbReference type="GO" id="GO:0051301">
    <property type="term" value="P:cell division"/>
    <property type="evidence" value="ECO:0007669"/>
    <property type="project" value="InterPro"/>
</dbReference>
<name>A0A0F9JNX7_9ZZZZ</name>
<evidence type="ECO:0000259" key="7">
    <source>
        <dbReference type="Pfam" id="PF02875"/>
    </source>
</evidence>
<dbReference type="Gene3D" id="3.90.190.20">
    <property type="entry name" value="Mur ligase, C-terminal domain"/>
    <property type="match status" value="1"/>
</dbReference>
<evidence type="ECO:0000259" key="8">
    <source>
        <dbReference type="Pfam" id="PF08245"/>
    </source>
</evidence>
<comment type="subcellular location">
    <subcellularLocation>
        <location evidence="1">Cytoplasm</location>
    </subcellularLocation>
</comment>
<gene>
    <name evidence="9" type="ORF">LCGC14_1802230</name>
</gene>
<comment type="caution">
    <text evidence="9">The sequence shown here is derived from an EMBL/GenBank/DDBJ whole genome shotgun (WGS) entry which is preliminary data.</text>
</comment>
<dbReference type="Gene3D" id="3.40.50.720">
    <property type="entry name" value="NAD(P)-binding Rossmann-like Domain"/>
    <property type="match status" value="1"/>
</dbReference>
<evidence type="ECO:0000256" key="5">
    <source>
        <dbReference type="ARBA" id="ARBA00022741"/>
    </source>
</evidence>
<dbReference type="PANTHER" id="PTHR43692:SF1">
    <property type="entry name" value="UDP-N-ACETYLMURAMOYLALANINE--D-GLUTAMATE LIGASE"/>
    <property type="match status" value="1"/>
</dbReference>
<proteinExistence type="inferred from homology"/>